<evidence type="ECO:0000313" key="3">
    <source>
        <dbReference type="Proteomes" id="UP001165430"/>
    </source>
</evidence>
<dbReference type="Pfam" id="PF00535">
    <property type="entry name" value="Glycos_transf_2"/>
    <property type="match status" value="1"/>
</dbReference>
<proteinExistence type="predicted"/>
<dbReference type="EC" id="2.4.-.-" evidence="2"/>
<protein>
    <submittedName>
        <fullName evidence="2">Glycosyltransferase</fullName>
        <ecNumber evidence="2">2.4.-.-</ecNumber>
    </submittedName>
</protein>
<reference evidence="2" key="1">
    <citation type="submission" date="2022-03" db="EMBL/GenBank/DDBJ databases">
        <title>De novo assembled genomes of Belliella spp. (Cyclobacteriaceae) strains.</title>
        <authorList>
            <person name="Szabo A."/>
            <person name="Korponai K."/>
            <person name="Felfoldi T."/>
        </authorList>
    </citation>
    <scope>NUCLEOTIDE SEQUENCE</scope>
    <source>
        <strain evidence="2">DSM 111903</strain>
    </source>
</reference>
<dbReference type="RefSeq" id="WP_241410444.1">
    <property type="nucleotide sequence ID" value="NZ_JAKZGO010000003.1"/>
</dbReference>
<dbReference type="Gene3D" id="3.90.550.10">
    <property type="entry name" value="Spore Coat Polysaccharide Biosynthesis Protein SpsA, Chain A"/>
    <property type="match status" value="1"/>
</dbReference>
<comment type="caution">
    <text evidence="2">The sequence shown here is derived from an EMBL/GenBank/DDBJ whole genome shotgun (WGS) entry which is preliminary data.</text>
</comment>
<gene>
    <name evidence="2" type="ORF">MM213_05375</name>
</gene>
<dbReference type="SUPFAM" id="SSF53448">
    <property type="entry name" value="Nucleotide-diphospho-sugar transferases"/>
    <property type="match status" value="1"/>
</dbReference>
<dbReference type="EMBL" id="JAKZGO010000003">
    <property type="protein sequence ID" value="MCH7412908.1"/>
    <property type="molecule type" value="Genomic_DNA"/>
</dbReference>
<accession>A0ABS9V928</accession>
<keyword evidence="3" id="KW-1185">Reference proteome</keyword>
<organism evidence="2 3">
    <name type="scientific">Belliella alkalica</name>
    <dbReference type="NCBI Taxonomy" id="1730871"/>
    <lineage>
        <taxon>Bacteria</taxon>
        <taxon>Pseudomonadati</taxon>
        <taxon>Bacteroidota</taxon>
        <taxon>Cytophagia</taxon>
        <taxon>Cytophagales</taxon>
        <taxon>Cyclobacteriaceae</taxon>
        <taxon>Belliella</taxon>
    </lineage>
</organism>
<feature type="domain" description="Glycosyltransferase 2-like" evidence="1">
    <location>
        <begin position="9"/>
        <end position="138"/>
    </location>
</feature>
<dbReference type="InterPro" id="IPR050834">
    <property type="entry name" value="Glycosyltransf_2"/>
</dbReference>
<keyword evidence="2" id="KW-0328">Glycosyltransferase</keyword>
<dbReference type="PANTHER" id="PTHR43685:SF2">
    <property type="entry name" value="GLYCOSYLTRANSFERASE 2-LIKE DOMAIN-CONTAINING PROTEIN"/>
    <property type="match status" value="1"/>
</dbReference>
<evidence type="ECO:0000259" key="1">
    <source>
        <dbReference type="Pfam" id="PF00535"/>
    </source>
</evidence>
<keyword evidence="2" id="KW-0808">Transferase</keyword>
<sequence>MINNQPLVSVIIPCFNHQDYIQETVSSVLQSSYPKVEIIIVNDGSTDKSGEVIRSLENEYENILGIEQKNAGPSAARNAGISKAKGTIILPLDGDDLISKDYILEAVDTFFKSENIKLVYCKAEKFGKKNGPWKLKPFSLESLAKDNMIFVSAMFKKEDWLSVGGFDVEMRGGWEDWEFWISLLKSGGEVVQLPFVGFYYRTAEKSRRKIFSKKGKNKTIDYLNQKHKDFFFKYLNGPLHHQRSLSNIINKIKSIFANINIRNNAKS</sequence>
<name>A0ABS9V928_9BACT</name>
<dbReference type="CDD" id="cd00761">
    <property type="entry name" value="Glyco_tranf_GTA_type"/>
    <property type="match status" value="1"/>
</dbReference>
<dbReference type="PANTHER" id="PTHR43685">
    <property type="entry name" value="GLYCOSYLTRANSFERASE"/>
    <property type="match status" value="1"/>
</dbReference>
<evidence type="ECO:0000313" key="2">
    <source>
        <dbReference type="EMBL" id="MCH7412908.1"/>
    </source>
</evidence>
<dbReference type="Proteomes" id="UP001165430">
    <property type="component" value="Unassembled WGS sequence"/>
</dbReference>
<dbReference type="InterPro" id="IPR001173">
    <property type="entry name" value="Glyco_trans_2-like"/>
</dbReference>
<dbReference type="InterPro" id="IPR029044">
    <property type="entry name" value="Nucleotide-diphossugar_trans"/>
</dbReference>
<dbReference type="GO" id="GO:0016757">
    <property type="term" value="F:glycosyltransferase activity"/>
    <property type="evidence" value="ECO:0007669"/>
    <property type="project" value="UniProtKB-KW"/>
</dbReference>